<name>A0A919R5N7_9ACTN</name>
<dbReference type="Proteomes" id="UP000655287">
    <property type="component" value="Unassembled WGS sequence"/>
</dbReference>
<sequence length="88" mass="9856">MPAEMTTIKVPKSLRDRLNAIADERGRGTTLADVLTELIARHEVEKTRARLAYLETVQAAEADEAGMARAARRAENAARVLREREARR</sequence>
<gene>
    <name evidence="1" type="ORF">Sru01_25690</name>
</gene>
<reference evidence="1" key="1">
    <citation type="submission" date="2021-01" db="EMBL/GenBank/DDBJ databases">
        <title>Whole genome shotgun sequence of Sphaerisporangium rufum NBRC 109079.</title>
        <authorList>
            <person name="Komaki H."/>
            <person name="Tamura T."/>
        </authorList>
    </citation>
    <scope>NUCLEOTIDE SEQUENCE</scope>
    <source>
        <strain evidence="1">NBRC 109079</strain>
    </source>
</reference>
<accession>A0A919R5N7</accession>
<evidence type="ECO:0000313" key="2">
    <source>
        <dbReference type="Proteomes" id="UP000655287"/>
    </source>
</evidence>
<evidence type="ECO:0000313" key="1">
    <source>
        <dbReference type="EMBL" id="GII77587.1"/>
    </source>
</evidence>
<dbReference type="AlphaFoldDB" id="A0A919R5N7"/>
<dbReference type="EMBL" id="BOOU01000036">
    <property type="protein sequence ID" value="GII77587.1"/>
    <property type="molecule type" value="Genomic_DNA"/>
</dbReference>
<organism evidence="1 2">
    <name type="scientific">Sphaerisporangium rufum</name>
    <dbReference type="NCBI Taxonomy" id="1381558"/>
    <lineage>
        <taxon>Bacteria</taxon>
        <taxon>Bacillati</taxon>
        <taxon>Actinomycetota</taxon>
        <taxon>Actinomycetes</taxon>
        <taxon>Streptosporangiales</taxon>
        <taxon>Streptosporangiaceae</taxon>
        <taxon>Sphaerisporangium</taxon>
    </lineage>
</organism>
<comment type="caution">
    <text evidence="1">The sequence shown here is derived from an EMBL/GenBank/DDBJ whole genome shotgun (WGS) entry which is preliminary data.</text>
</comment>
<protein>
    <submittedName>
        <fullName evidence="1">Uncharacterized protein</fullName>
    </submittedName>
</protein>
<proteinExistence type="predicted"/>
<keyword evidence="2" id="KW-1185">Reference proteome</keyword>